<organism evidence="1 2">
    <name type="scientific">Pyronema omphalodes (strain CBS 100304)</name>
    <name type="common">Pyronema confluens</name>
    <dbReference type="NCBI Taxonomy" id="1076935"/>
    <lineage>
        <taxon>Eukaryota</taxon>
        <taxon>Fungi</taxon>
        <taxon>Dikarya</taxon>
        <taxon>Ascomycota</taxon>
        <taxon>Pezizomycotina</taxon>
        <taxon>Pezizomycetes</taxon>
        <taxon>Pezizales</taxon>
        <taxon>Pyronemataceae</taxon>
        <taxon>Pyronema</taxon>
    </lineage>
</organism>
<dbReference type="EMBL" id="HF935675">
    <property type="protein sequence ID" value="CCX12092.1"/>
    <property type="molecule type" value="Genomic_DNA"/>
</dbReference>
<sequence>MIRRLRRLVRILWRIIRGS</sequence>
<protein>
    <submittedName>
        <fullName evidence="1">Uncharacterized protein</fullName>
    </submittedName>
</protein>
<evidence type="ECO:0000313" key="1">
    <source>
        <dbReference type="EMBL" id="CCX12092.1"/>
    </source>
</evidence>
<dbReference type="Proteomes" id="UP000018144">
    <property type="component" value="Unassembled WGS sequence"/>
</dbReference>
<accession>U4L4V2</accession>
<name>U4L4V2_PYROM</name>
<dbReference type="AlphaFoldDB" id="U4L4V2"/>
<proteinExistence type="predicted"/>
<gene>
    <name evidence="1" type="ORF">PCON_11686</name>
</gene>
<keyword evidence="2" id="KW-1185">Reference proteome</keyword>
<evidence type="ECO:0000313" key="2">
    <source>
        <dbReference type="Proteomes" id="UP000018144"/>
    </source>
</evidence>
<reference evidence="1 2" key="1">
    <citation type="journal article" date="2013" name="PLoS Genet.">
        <title>The genome and development-dependent transcriptomes of Pyronema confluens: a window into fungal evolution.</title>
        <authorList>
            <person name="Traeger S."/>
            <person name="Altegoer F."/>
            <person name="Freitag M."/>
            <person name="Gabaldon T."/>
            <person name="Kempken F."/>
            <person name="Kumar A."/>
            <person name="Marcet-Houben M."/>
            <person name="Poggeler S."/>
            <person name="Stajich J.E."/>
            <person name="Nowrousian M."/>
        </authorList>
    </citation>
    <scope>NUCLEOTIDE SEQUENCE [LARGE SCALE GENOMIC DNA]</scope>
    <source>
        <strain evidence="2">CBS 100304</strain>
        <tissue evidence="1">Vegetative mycelium</tissue>
    </source>
</reference>